<dbReference type="InterPro" id="IPR041698">
    <property type="entry name" value="Methyltransf_25"/>
</dbReference>
<evidence type="ECO:0000313" key="3">
    <source>
        <dbReference type="EMBL" id="GEN85958.1"/>
    </source>
</evidence>
<reference evidence="3 4" key="1">
    <citation type="submission" date="2019-07" db="EMBL/GenBank/DDBJ databases">
        <title>Whole genome shotgun sequence of Oceanobacillus sojae NBRC 105379.</title>
        <authorList>
            <person name="Hosoyama A."/>
            <person name="Uohara A."/>
            <person name="Ohji S."/>
            <person name="Ichikawa N."/>
        </authorList>
    </citation>
    <scope>NUCLEOTIDE SEQUENCE [LARGE SCALE GENOMIC DNA]</scope>
    <source>
        <strain evidence="3 4">NBRC 105379</strain>
    </source>
</reference>
<organism evidence="3 4">
    <name type="scientific">Oceanobacillus sojae</name>
    <dbReference type="NCBI Taxonomy" id="582851"/>
    <lineage>
        <taxon>Bacteria</taxon>
        <taxon>Bacillati</taxon>
        <taxon>Bacillota</taxon>
        <taxon>Bacilli</taxon>
        <taxon>Bacillales</taxon>
        <taxon>Bacillaceae</taxon>
        <taxon>Oceanobacillus</taxon>
    </lineage>
</organism>
<dbReference type="PANTHER" id="PTHR43861">
    <property type="entry name" value="TRANS-ACONITATE 2-METHYLTRANSFERASE-RELATED"/>
    <property type="match status" value="1"/>
</dbReference>
<evidence type="ECO:0000256" key="1">
    <source>
        <dbReference type="ARBA" id="ARBA00022679"/>
    </source>
</evidence>
<dbReference type="OrthoDB" id="9811589at2"/>
<feature type="domain" description="Methyltransferase" evidence="2">
    <location>
        <begin position="43"/>
        <end position="138"/>
    </location>
</feature>
<dbReference type="Pfam" id="PF13649">
    <property type="entry name" value="Methyltransf_25"/>
    <property type="match status" value="1"/>
</dbReference>
<sequence>MKEIFENNFEKYENPEKYDEMYSKYQDDLLYLMDYASGMHEPIIDLACGTGRLTIPMAKSGLNMTGVDLHAGMLSRAKQKADDEQINIIFEQQDCTELDLAYKSPLVFMTGNSFQHFLTNESQDALLHSVKKHLLTGGQFIFDTRNPNIEELSVPGEFEESYINNENQTIIEKSREEYNHETQILNCTTHTEFFENEQLIHAASDSISLRYVYPMELYRLLDSHGFELINLYGSWKKDTFVKDSTSMIVHCQLK</sequence>
<gene>
    <name evidence="3" type="ORF">OSO01_06970</name>
</gene>
<proteinExistence type="predicted"/>
<keyword evidence="4" id="KW-1185">Reference proteome</keyword>
<protein>
    <submittedName>
        <fullName evidence="3">Methyltransferase</fullName>
    </submittedName>
</protein>
<comment type="caution">
    <text evidence="3">The sequence shown here is derived from an EMBL/GenBank/DDBJ whole genome shotgun (WGS) entry which is preliminary data.</text>
</comment>
<accession>A0A511ZES9</accession>
<dbReference type="Gene3D" id="2.20.25.110">
    <property type="entry name" value="S-adenosyl-L-methionine-dependent methyltransferases"/>
    <property type="match status" value="1"/>
</dbReference>
<name>A0A511ZES9_9BACI</name>
<dbReference type="CDD" id="cd02440">
    <property type="entry name" value="AdoMet_MTases"/>
    <property type="match status" value="1"/>
</dbReference>
<dbReference type="AlphaFoldDB" id="A0A511ZES9"/>
<keyword evidence="1 3" id="KW-0808">Transferase</keyword>
<dbReference type="InterPro" id="IPR029063">
    <property type="entry name" value="SAM-dependent_MTases_sf"/>
</dbReference>
<keyword evidence="3" id="KW-0489">Methyltransferase</keyword>
<dbReference type="GO" id="GO:0008168">
    <property type="term" value="F:methyltransferase activity"/>
    <property type="evidence" value="ECO:0007669"/>
    <property type="project" value="UniProtKB-KW"/>
</dbReference>
<dbReference type="STRING" id="582851.GCA_900162665_02911"/>
<dbReference type="Proteomes" id="UP000321558">
    <property type="component" value="Unassembled WGS sequence"/>
</dbReference>
<dbReference type="EMBL" id="BJYM01000002">
    <property type="protein sequence ID" value="GEN85958.1"/>
    <property type="molecule type" value="Genomic_DNA"/>
</dbReference>
<evidence type="ECO:0000313" key="4">
    <source>
        <dbReference type="Proteomes" id="UP000321558"/>
    </source>
</evidence>
<dbReference type="Gene3D" id="3.40.50.150">
    <property type="entry name" value="Vaccinia Virus protein VP39"/>
    <property type="match status" value="1"/>
</dbReference>
<dbReference type="SUPFAM" id="SSF53335">
    <property type="entry name" value="S-adenosyl-L-methionine-dependent methyltransferases"/>
    <property type="match status" value="1"/>
</dbReference>
<dbReference type="RefSeq" id="WP_147208741.1">
    <property type="nucleotide sequence ID" value="NZ_BJYM01000002.1"/>
</dbReference>
<evidence type="ECO:0000259" key="2">
    <source>
        <dbReference type="Pfam" id="PF13649"/>
    </source>
</evidence>
<dbReference type="GO" id="GO:0032259">
    <property type="term" value="P:methylation"/>
    <property type="evidence" value="ECO:0007669"/>
    <property type="project" value="UniProtKB-KW"/>
</dbReference>